<dbReference type="PROSITE" id="PS51891">
    <property type="entry name" value="CENP_V_GFA"/>
    <property type="match status" value="1"/>
</dbReference>
<dbReference type="PANTHER" id="PTHR28620:SF1">
    <property type="entry name" value="CENP-V_GFA DOMAIN-CONTAINING PROTEIN"/>
    <property type="match status" value="1"/>
</dbReference>
<name>A0A0R0DUM8_9GAMM</name>
<dbReference type="OrthoDB" id="9805575at2"/>
<evidence type="ECO:0000256" key="1">
    <source>
        <dbReference type="ARBA" id="ARBA00005495"/>
    </source>
</evidence>
<dbReference type="InterPro" id="IPR006913">
    <property type="entry name" value="CENP-V/GFA"/>
</dbReference>
<dbReference type="PANTHER" id="PTHR28620">
    <property type="entry name" value="CENTROMERE PROTEIN V"/>
    <property type="match status" value="1"/>
</dbReference>
<comment type="similarity">
    <text evidence="1">Belongs to the Gfa family.</text>
</comment>
<dbReference type="InterPro" id="IPR011057">
    <property type="entry name" value="Mss4-like_sf"/>
</dbReference>
<evidence type="ECO:0000313" key="4">
    <source>
        <dbReference type="EMBL" id="ALJ28869.1"/>
    </source>
</evidence>
<evidence type="ECO:0000256" key="2">
    <source>
        <dbReference type="ARBA" id="ARBA00022723"/>
    </source>
</evidence>
<dbReference type="PATRIC" id="fig|128780.6.peg.2529"/>
<proteinExistence type="inferred from homology"/>
<dbReference type="Pfam" id="PF04828">
    <property type="entry name" value="GFA"/>
    <property type="match status" value="1"/>
</dbReference>
<gene>
    <name evidence="4" type="ORF">AOT14_25070</name>
</gene>
<evidence type="ECO:0000256" key="3">
    <source>
        <dbReference type="ARBA" id="ARBA00022833"/>
    </source>
</evidence>
<reference evidence="4 5" key="1">
    <citation type="journal article" date="2015" name="Genome Announc.">
        <title>Complete Genome Sequencing of Stenotrophomonas acidaminiphila ZAC14D2_NAIMI4_2, a Multidrug-Resistant Strain Isolated from Sediments of a Polluted River in Mexico, Uncovers New Antibiotic Resistance Genes and a Novel Class-II Lasso Peptide Biosynthesis Gene Cluster.</title>
        <authorList>
            <person name="Vinuesa P."/>
            <person name="Ochoa-Sanchez L.E."/>
        </authorList>
    </citation>
    <scope>NUCLEOTIDE SEQUENCE [LARGE SCALE GENOMIC DNA]</scope>
    <source>
        <strain evidence="4 5">ZAC14D2_NAIMI4_2</strain>
    </source>
</reference>
<accession>A0A0R0DUM8</accession>
<keyword evidence="5" id="KW-1185">Reference proteome</keyword>
<dbReference type="InterPro" id="IPR052355">
    <property type="entry name" value="CENP-V-like"/>
</dbReference>
<evidence type="ECO:0000313" key="5">
    <source>
        <dbReference type="Proteomes" id="UP000061010"/>
    </source>
</evidence>
<dbReference type="AlphaFoldDB" id="A0A0R0DUM8"/>
<dbReference type="GO" id="GO:0016846">
    <property type="term" value="F:carbon-sulfur lyase activity"/>
    <property type="evidence" value="ECO:0007669"/>
    <property type="project" value="InterPro"/>
</dbReference>
<dbReference type="RefSeq" id="WP_054666865.1">
    <property type="nucleotide sequence ID" value="NZ_CP043570.1"/>
</dbReference>
<sequence length="118" mass="13062">MHYEGSCHCGRIAFAFESAEPIASAVSCNCSICRRRGSLLWFGPRSGFELRTDPAQLESYRFNSGHIDHHHCRVCGVAPFSEAVDPRSGQPTVAINLRCVPQVDLDALEVRHYDGASR</sequence>
<protein>
    <submittedName>
        <fullName evidence="4">Aldehyde-activating protein</fullName>
    </submittedName>
</protein>
<dbReference type="Proteomes" id="UP000061010">
    <property type="component" value="Chromosome"/>
</dbReference>
<dbReference type="SUPFAM" id="SSF51316">
    <property type="entry name" value="Mss4-like"/>
    <property type="match status" value="1"/>
</dbReference>
<dbReference type="Gene3D" id="2.170.150.70">
    <property type="match status" value="1"/>
</dbReference>
<dbReference type="KEGG" id="sacz:AOT14_25070"/>
<dbReference type="EMBL" id="CP012900">
    <property type="protein sequence ID" value="ALJ28869.1"/>
    <property type="molecule type" value="Genomic_DNA"/>
</dbReference>
<keyword evidence="2" id="KW-0479">Metal-binding</keyword>
<keyword evidence="3" id="KW-0862">Zinc</keyword>
<dbReference type="GO" id="GO:0046872">
    <property type="term" value="F:metal ion binding"/>
    <property type="evidence" value="ECO:0007669"/>
    <property type="project" value="UniProtKB-KW"/>
</dbReference>
<organism evidence="4 5">
    <name type="scientific">Stenotrophomonas acidaminiphila</name>
    <dbReference type="NCBI Taxonomy" id="128780"/>
    <lineage>
        <taxon>Bacteria</taxon>
        <taxon>Pseudomonadati</taxon>
        <taxon>Pseudomonadota</taxon>
        <taxon>Gammaproteobacteria</taxon>
        <taxon>Lysobacterales</taxon>
        <taxon>Lysobacteraceae</taxon>
        <taxon>Stenotrophomonas</taxon>
    </lineage>
</organism>